<dbReference type="EMBL" id="BK010427">
    <property type="protein sequence ID" value="DAB41745.1"/>
    <property type="molecule type" value="Genomic_RNA"/>
</dbReference>
<evidence type="ECO:0000313" key="5">
    <source>
        <dbReference type="EMBL" id="DAB41745.1"/>
    </source>
</evidence>
<dbReference type="Pfam" id="PF05919">
    <property type="entry name" value="Mitovir_RNA_pol"/>
    <property type="match status" value="1"/>
</dbReference>
<dbReference type="RefSeq" id="YP_010798876.1">
    <property type="nucleotide sequence ID" value="NC_076526.1"/>
</dbReference>
<feature type="region of interest" description="Disordered" evidence="4">
    <location>
        <begin position="735"/>
        <end position="763"/>
    </location>
</feature>
<evidence type="ECO:0000256" key="1">
    <source>
        <dbReference type="ARBA" id="ARBA00022484"/>
    </source>
</evidence>
<keyword evidence="2" id="KW-0808">Transferase</keyword>
<keyword evidence="1 5" id="KW-0696">RNA-directed RNA polymerase</keyword>
<evidence type="ECO:0000313" key="6">
    <source>
        <dbReference type="Proteomes" id="UP000832052"/>
    </source>
</evidence>
<protein>
    <submittedName>
        <fullName evidence="5">RNA-dependent RNA polymerase</fullName>
    </submittedName>
</protein>
<keyword evidence="3" id="KW-0548">Nucleotidyltransferase</keyword>
<evidence type="ECO:0000256" key="3">
    <source>
        <dbReference type="ARBA" id="ARBA00022695"/>
    </source>
</evidence>
<dbReference type="Proteomes" id="UP000832052">
    <property type="component" value="Segment"/>
</dbReference>
<name>A0ABM9WIS7_9VIRU</name>
<dbReference type="PANTHER" id="PTHR34456">
    <property type="entry name" value="MITOVIRUS RNA-DEPENDENT RNA POLYMERASE"/>
    <property type="match status" value="1"/>
</dbReference>
<gene>
    <name evidence="5" type="primary">RdRp</name>
</gene>
<organism evidence="5 6">
    <name type="scientific">Oxybasis rubra mitovirus 1</name>
    <dbReference type="NCBI Taxonomy" id="2080462"/>
    <lineage>
        <taxon>Viruses</taxon>
        <taxon>Riboviria</taxon>
        <taxon>Orthornavirae</taxon>
        <taxon>Lenarviricota</taxon>
        <taxon>Howeltoviricetes</taxon>
        <taxon>Cryppavirales</taxon>
        <taxon>Mitoviridae</taxon>
        <taxon>Duamitovirus</taxon>
        <taxon>Duamitovirus oxru1</taxon>
    </lineage>
</organism>
<evidence type="ECO:0000256" key="4">
    <source>
        <dbReference type="SAM" id="MobiDB-lite"/>
    </source>
</evidence>
<dbReference type="GO" id="GO:0003968">
    <property type="term" value="F:RNA-directed RNA polymerase activity"/>
    <property type="evidence" value="ECO:0007669"/>
    <property type="project" value="UniProtKB-KW"/>
</dbReference>
<dbReference type="InterPro" id="IPR043502">
    <property type="entry name" value="DNA/RNA_pol_sf"/>
</dbReference>
<dbReference type="InterPro" id="IPR008686">
    <property type="entry name" value="RNA_pol_mitovir"/>
</dbReference>
<feature type="compositionally biased region" description="Low complexity" evidence="4">
    <location>
        <begin position="737"/>
        <end position="747"/>
    </location>
</feature>
<accession>A0ABM9WIS7</accession>
<reference evidence="5 6" key="1">
    <citation type="journal article" date="2018" name="Virology">
        <title>Evidence for contemporary plant mitoviruses.</title>
        <authorList>
            <person name="Nibert M.L."/>
            <person name="Vong M."/>
            <person name="Fugate K.K."/>
            <person name="Debat H.J."/>
        </authorList>
    </citation>
    <scope>NUCLEOTIDE SEQUENCE [LARGE SCALE GENOMIC DNA]</scope>
    <source>
        <strain evidence="5 6">OxruMV1-374</strain>
    </source>
</reference>
<proteinExistence type="predicted"/>
<keyword evidence="6" id="KW-1185">Reference proteome</keyword>
<dbReference type="PANTHER" id="PTHR34456:SF14">
    <property type="entry name" value="MITOVIRUS RNA-DEPENDENT RNA POLYMERASE"/>
    <property type="match status" value="1"/>
</dbReference>
<dbReference type="SUPFAM" id="SSF56672">
    <property type="entry name" value="DNA/RNA polymerases"/>
    <property type="match status" value="1"/>
</dbReference>
<sequence>MLFKDLLDSFTPVPWRSIFEYTKSLKRFLTRIALVATGSINKESAVVCLVIAKRVLRMYRQSGPLSTSLYLKQCSVSLMRYYAGSSKDVRNKMAGASVSLSRAGIPTIIPVHHRQIISARGERGDYLVHLYLSLFSLCRIIKLAKPVGKSTFSSITTPVEDMDMVREVMGEVKSSAKKLLSLYLPWLQTLPLKPGFKFVPTWKSTPNDDRQFRENVSTKVIPTIFTSLKYEIATFARYLRLIHSWEGVFSPGILFKWGHTLFPFDTGYNTRYANEALTFYEGRPGQVFDDLACAFDRSGVDLLPGRLAQSLEGAGKRRLFVIGNYFKQRLLYPIHAWAMSVLRRIPMDGTFFQERPIQRLVMKDLQTVFSFDLSSATDRWPVPIIHDLVACIFGQTMASCIVNGSLALNACSLKNIIGKQTNVCFVVGQPLGYYGSWALFSLTHHFMVWLAADRVNPNRKTPFRDYALLGDDIVIANKEVAHEYRKYLDRLQVKISDAKSITSERGAFEFAKQFWVGRTNLSPVSAKAVLASYSVTGIVQLARKYKLSTKTCLKLAGAGYRVKARMDTPYMAVRYKRISALCHKQLVCSVNLPLEWWIGRGKPISPFLKGVLVDRVRSSMKLKQLCLVPEERFWGEGEIWTTENQLYRNWLTDWLKYLQWFVSIQVAPDPNLVDLFSPPVISYTWKRKEDDVLRHRLSWSLLYKLYDMAEGKDTGWCPTPITANWPMLEEWKPSHPTTTGETYHTTTGSLGINPDQGLVSGPR</sequence>
<evidence type="ECO:0000256" key="2">
    <source>
        <dbReference type="ARBA" id="ARBA00022679"/>
    </source>
</evidence>
<dbReference type="GeneID" id="80537144"/>